<sequence length="758" mass="84216">MAELATTVTEQLRQLDSARTLVLGDAHFYSQIVAGVLPIIGPQAKTELQRWGSDFLAESFANPTWSTSEKEKECIGVLPVLRGWLEMTDEDHAVIKSAIQTVASIYGFVFRRMISNPEESGAWENMTAIKSNILRRMDTLPTGIRICCIKFVQKVVQVQTAGIISDPRRPERNETSISLVPRNHPVLSLRNLEAEASGLLDRLLDVFHQDSSDAILINSTLNCVAVLVKSRASVANKIISVILNYNPLKLANTPMTPATKVSLKSMERTTRAVLRNINKSNPNGPLANKIDAYLVRLQQSRNAVFADTTSLKRSAPSEPTDGLDNIKRARFAQGPTYPPMPAPPNSFAQLFTLTEDTALGTFDVKVLPIDLVAPITTAILSHVDQGGLDRAIVEIRSRYDQLQKQAQAQAVKSMTEMAGEEDDDYDPEYEPEPPETEPAVTALPVAEILQPDIALGPYELPKPPPLSEQQVSIAAKQTVDRVLSMISTASTTSHSQKLGFNRLAASNDDRDAWATLMIRLATRAPRGLDDLVSDPDSDENQLVKKEPEVDTPSIANGIRTTLFQYILEDFRSRLNLAISWLNEEWYSERLILAIKKNLSSIESTSSPSSSFPIYSHYSYLFLQTILPYLDARSPLDTRILIRFLSEIPSVSLPILHLVERLAEDPERVTMCIMAFQYLIMMRPPVREACLDAVEKLWRENGEARQGAVKVLTRWRKDVLQAGLNNPSGEDGQGVIKNEEEEPIKAENGELNDKIKSEG</sequence>
<accession>A0A0G2DRB1</accession>
<reference evidence="6 7" key="1">
    <citation type="submission" date="2015-05" db="EMBL/GenBank/DDBJ databases">
        <title>Distinctive expansion of gene families associated with plant cell wall degradation and secondary metabolism in the genomes of grapevine trunk pathogens.</title>
        <authorList>
            <person name="Lawrence D.P."/>
            <person name="Travadon R."/>
            <person name="Rolshausen P.E."/>
            <person name="Baumgartner K."/>
        </authorList>
    </citation>
    <scope>NUCLEOTIDE SEQUENCE [LARGE SCALE GENOMIC DNA]</scope>
    <source>
        <strain evidence="6">UCRPC4</strain>
    </source>
</reference>
<feature type="region of interest" description="Disordered" evidence="4">
    <location>
        <begin position="413"/>
        <end position="438"/>
    </location>
</feature>
<evidence type="ECO:0000256" key="3">
    <source>
        <dbReference type="ARBA" id="ARBA00023242"/>
    </source>
</evidence>
<dbReference type="GO" id="GO:0006397">
    <property type="term" value="P:mRNA processing"/>
    <property type="evidence" value="ECO:0007669"/>
    <property type="project" value="UniProtKB-KW"/>
</dbReference>
<gene>
    <name evidence="6" type="ORF">UCRPC4_g06982</name>
</gene>
<feature type="region of interest" description="Disordered" evidence="4">
    <location>
        <begin position="721"/>
        <end position="758"/>
    </location>
</feature>
<dbReference type="InterPro" id="IPR011989">
    <property type="entry name" value="ARM-like"/>
</dbReference>
<evidence type="ECO:0000313" key="6">
    <source>
        <dbReference type="EMBL" id="KKY13239.1"/>
    </source>
</evidence>
<name>A0A0G2DRB1_PHACM</name>
<evidence type="ECO:0000259" key="5">
    <source>
        <dbReference type="Pfam" id="PF11935"/>
    </source>
</evidence>
<feature type="domain" description="Symplekin/Pta1 N-terminal" evidence="5">
    <location>
        <begin position="91"/>
        <end position="310"/>
    </location>
</feature>
<dbReference type="GO" id="GO:0005847">
    <property type="term" value="C:mRNA cleavage and polyadenylation specificity factor complex"/>
    <property type="evidence" value="ECO:0007669"/>
    <property type="project" value="TreeGrafter"/>
</dbReference>
<feature type="compositionally biased region" description="Acidic residues" evidence="4">
    <location>
        <begin position="418"/>
        <end position="435"/>
    </location>
</feature>
<keyword evidence="2" id="KW-0507">mRNA processing</keyword>
<dbReference type="EMBL" id="LCWF01000351">
    <property type="protein sequence ID" value="KKY13239.1"/>
    <property type="molecule type" value="Genomic_DNA"/>
</dbReference>
<organism evidence="6 7">
    <name type="scientific">Phaeomoniella chlamydospora</name>
    <name type="common">Phaeoacremonium chlamydosporum</name>
    <dbReference type="NCBI Taxonomy" id="158046"/>
    <lineage>
        <taxon>Eukaryota</taxon>
        <taxon>Fungi</taxon>
        <taxon>Dikarya</taxon>
        <taxon>Ascomycota</taxon>
        <taxon>Pezizomycotina</taxon>
        <taxon>Eurotiomycetes</taxon>
        <taxon>Chaetothyriomycetidae</taxon>
        <taxon>Phaeomoniellales</taxon>
        <taxon>Phaeomoniellaceae</taxon>
        <taxon>Phaeomoniella</taxon>
    </lineage>
</organism>
<evidence type="ECO:0000256" key="4">
    <source>
        <dbReference type="SAM" id="MobiDB-lite"/>
    </source>
</evidence>
<comment type="subcellular location">
    <subcellularLocation>
        <location evidence="1">Nucleus</location>
    </subcellularLocation>
</comment>
<evidence type="ECO:0000313" key="7">
    <source>
        <dbReference type="Proteomes" id="UP000053317"/>
    </source>
</evidence>
<dbReference type="InterPro" id="IPR032460">
    <property type="entry name" value="Symplekin/Pta1_N"/>
</dbReference>
<keyword evidence="3" id="KW-0539">Nucleus</keyword>
<proteinExistence type="predicted"/>
<dbReference type="Proteomes" id="UP000053317">
    <property type="component" value="Unassembled WGS sequence"/>
</dbReference>
<dbReference type="Gene3D" id="1.25.10.10">
    <property type="entry name" value="Leucine-rich Repeat Variant"/>
    <property type="match status" value="1"/>
</dbReference>
<feature type="region of interest" description="Disordered" evidence="4">
    <location>
        <begin position="529"/>
        <end position="548"/>
    </location>
</feature>
<dbReference type="PANTHER" id="PTHR15245:SF20">
    <property type="entry name" value="SYMPLEKIN"/>
    <property type="match status" value="1"/>
</dbReference>
<reference evidence="6 7" key="2">
    <citation type="submission" date="2015-05" db="EMBL/GenBank/DDBJ databases">
        <authorList>
            <person name="Morales-Cruz A."/>
            <person name="Amrine K.C."/>
            <person name="Cantu D."/>
        </authorList>
    </citation>
    <scope>NUCLEOTIDE SEQUENCE [LARGE SCALE GENOMIC DNA]</scope>
    <source>
        <strain evidence="6">UCRPC4</strain>
    </source>
</reference>
<dbReference type="AlphaFoldDB" id="A0A0G2DRB1"/>
<evidence type="ECO:0000256" key="1">
    <source>
        <dbReference type="ARBA" id="ARBA00004123"/>
    </source>
</evidence>
<protein>
    <submittedName>
        <fullName evidence="6">Putative mrna cleavage and polyadenylation specificity factor complex subunit</fullName>
    </submittedName>
</protein>
<dbReference type="PANTHER" id="PTHR15245">
    <property type="entry name" value="SYMPLEKIN-RELATED"/>
    <property type="match status" value="1"/>
</dbReference>
<comment type="caution">
    <text evidence="6">The sequence shown here is derived from an EMBL/GenBank/DDBJ whole genome shotgun (WGS) entry which is preliminary data.</text>
</comment>
<dbReference type="OrthoDB" id="331600at2759"/>
<dbReference type="Pfam" id="PF11935">
    <property type="entry name" value="SYMPK_PTA1_N"/>
    <property type="match status" value="1"/>
</dbReference>
<dbReference type="InterPro" id="IPR021850">
    <property type="entry name" value="Symplekin/Pta1"/>
</dbReference>
<evidence type="ECO:0000256" key="2">
    <source>
        <dbReference type="ARBA" id="ARBA00022664"/>
    </source>
</evidence>
<keyword evidence="7" id="KW-1185">Reference proteome</keyword>
<feature type="compositionally biased region" description="Basic and acidic residues" evidence="4">
    <location>
        <begin position="742"/>
        <end position="758"/>
    </location>
</feature>